<name>A0AAV7N2M1_PLEWA</name>
<dbReference type="EMBL" id="JANPWB010000013">
    <property type="protein sequence ID" value="KAJ1108782.1"/>
    <property type="molecule type" value="Genomic_DNA"/>
</dbReference>
<evidence type="ECO:0000313" key="3">
    <source>
        <dbReference type="Proteomes" id="UP001066276"/>
    </source>
</evidence>
<sequence length="141" mass="15997">HFIPTEMFFHAPISPAKILEQSLGVTSLPATPVAHPQSSTKRRRSKRQESKRVQRKHSGRSNRASPVVIDRKNQVRKSLRLFQRPAKPQAPLYSSSPDAKALEPSGWILVKRMVTEAFEGQKVTGRDLQSDLRTDELPYDE</sequence>
<feature type="region of interest" description="Disordered" evidence="1">
    <location>
        <begin position="28"/>
        <end position="74"/>
    </location>
</feature>
<reference evidence="2" key="1">
    <citation type="journal article" date="2022" name="bioRxiv">
        <title>Sequencing and chromosome-scale assembly of the giantPleurodeles waltlgenome.</title>
        <authorList>
            <person name="Brown T."/>
            <person name="Elewa A."/>
            <person name="Iarovenko S."/>
            <person name="Subramanian E."/>
            <person name="Araus A.J."/>
            <person name="Petzold A."/>
            <person name="Susuki M."/>
            <person name="Suzuki K.-i.T."/>
            <person name="Hayashi T."/>
            <person name="Toyoda A."/>
            <person name="Oliveira C."/>
            <person name="Osipova E."/>
            <person name="Leigh N.D."/>
            <person name="Simon A."/>
            <person name="Yun M.H."/>
        </authorList>
    </citation>
    <scope>NUCLEOTIDE SEQUENCE</scope>
    <source>
        <strain evidence="2">20211129_DDA</strain>
        <tissue evidence="2">Liver</tissue>
    </source>
</reference>
<gene>
    <name evidence="2" type="ORF">NDU88_006152</name>
</gene>
<dbReference type="Proteomes" id="UP001066276">
    <property type="component" value="Chromosome 9"/>
</dbReference>
<dbReference type="AlphaFoldDB" id="A0AAV7N2M1"/>
<accession>A0AAV7N2M1</accession>
<protein>
    <submittedName>
        <fullName evidence="2">Uncharacterized protein</fullName>
    </submittedName>
</protein>
<comment type="caution">
    <text evidence="2">The sequence shown here is derived from an EMBL/GenBank/DDBJ whole genome shotgun (WGS) entry which is preliminary data.</text>
</comment>
<feature type="non-terminal residue" evidence="2">
    <location>
        <position position="1"/>
    </location>
</feature>
<proteinExistence type="predicted"/>
<keyword evidence="3" id="KW-1185">Reference proteome</keyword>
<evidence type="ECO:0000256" key="1">
    <source>
        <dbReference type="SAM" id="MobiDB-lite"/>
    </source>
</evidence>
<feature type="non-terminal residue" evidence="2">
    <location>
        <position position="141"/>
    </location>
</feature>
<evidence type="ECO:0000313" key="2">
    <source>
        <dbReference type="EMBL" id="KAJ1108782.1"/>
    </source>
</evidence>
<organism evidence="2 3">
    <name type="scientific">Pleurodeles waltl</name>
    <name type="common">Iberian ribbed newt</name>
    <dbReference type="NCBI Taxonomy" id="8319"/>
    <lineage>
        <taxon>Eukaryota</taxon>
        <taxon>Metazoa</taxon>
        <taxon>Chordata</taxon>
        <taxon>Craniata</taxon>
        <taxon>Vertebrata</taxon>
        <taxon>Euteleostomi</taxon>
        <taxon>Amphibia</taxon>
        <taxon>Batrachia</taxon>
        <taxon>Caudata</taxon>
        <taxon>Salamandroidea</taxon>
        <taxon>Salamandridae</taxon>
        <taxon>Pleurodelinae</taxon>
        <taxon>Pleurodeles</taxon>
    </lineage>
</organism>